<organism evidence="1 2">
    <name type="scientific">Dermacentor silvarum</name>
    <name type="common">Tick</name>
    <dbReference type="NCBI Taxonomy" id="543639"/>
    <lineage>
        <taxon>Eukaryota</taxon>
        <taxon>Metazoa</taxon>
        <taxon>Ecdysozoa</taxon>
        <taxon>Arthropoda</taxon>
        <taxon>Chelicerata</taxon>
        <taxon>Arachnida</taxon>
        <taxon>Acari</taxon>
        <taxon>Parasitiformes</taxon>
        <taxon>Ixodida</taxon>
        <taxon>Ixodoidea</taxon>
        <taxon>Ixodidae</taxon>
        <taxon>Rhipicephalinae</taxon>
        <taxon>Dermacentor</taxon>
    </lineage>
</organism>
<dbReference type="EMBL" id="CM023470">
    <property type="protein sequence ID" value="KAH7979875.1"/>
    <property type="molecule type" value="Genomic_DNA"/>
</dbReference>
<sequence length="714" mass="79645">MRTTGALECDLPPDLERPLDPGAPLERERLFWRCSDASPVLTSAVRTHSFSGSLLYVAMDLAESLAPCTYGEGGTCSIFSQLNEINGLLRQIKLELRETSPGTLSLTQAPHLRLRQDMVNDRNPWAWHLLDAVLQQHLCVISLYVDEQKEPTGIPFDILIRKVPSLVMLRLRAVVERNEGFTGLAGALMSAHCLQNLRLEAISLNADCVRLLSNYFSTTARLGTLSLAHTHVDPSVAEQLLMALEQNSTIRTLLLSACLCYRGVFLGHGSQLANCLGANTALQSLILDRCCFDCTPGLRVIMDALRTTRRLSTLYLIGFTNTEAFAELMPLIISENDALRSLKVVPSEAGGELCECYVNYKCASCEVDYTDSEVGNINSITNAIPHNRWLQHLTVDLSKSSLEECWNFFQALRQNTTLSKVGVVGIRNGDAHSICQMIRESGMADRISLQCVLNVQEPVEALIACRTLSSICINAKQPEYSQLLNRAMMLLPFWGHVKELTLSLAADGLVKGYALLVPYLEQATKLRNFKLLVDGPVTLVDVRRCLLTAIFRNLSIRKLHIERGLVTNLEEARELASTLCANTTLCEFALFCDSELSLIDELLRNLALGLQVNRTLCWLHHTQVFYTPHYNAVQDVLRRNRAMATCAVHFVVGTKRTRRCAEAFHYVSDTPGLLDYVMETASIDEVRAAHAIRKALYRNIQDGRLSQYHSQNYG</sequence>
<accession>A0ACB8DZC8</accession>
<dbReference type="Proteomes" id="UP000821865">
    <property type="component" value="Chromosome 1"/>
</dbReference>
<proteinExistence type="predicted"/>
<gene>
    <name evidence="1" type="ORF">HPB49_011748</name>
</gene>
<keyword evidence="2" id="KW-1185">Reference proteome</keyword>
<evidence type="ECO:0000313" key="2">
    <source>
        <dbReference type="Proteomes" id="UP000821865"/>
    </source>
</evidence>
<evidence type="ECO:0000313" key="1">
    <source>
        <dbReference type="EMBL" id="KAH7979875.1"/>
    </source>
</evidence>
<reference evidence="1" key="1">
    <citation type="submission" date="2020-05" db="EMBL/GenBank/DDBJ databases">
        <title>Large-scale comparative analyses of tick genomes elucidate their genetic diversity and vector capacities.</title>
        <authorList>
            <person name="Jia N."/>
            <person name="Wang J."/>
            <person name="Shi W."/>
            <person name="Du L."/>
            <person name="Sun Y."/>
            <person name="Zhan W."/>
            <person name="Jiang J."/>
            <person name="Wang Q."/>
            <person name="Zhang B."/>
            <person name="Ji P."/>
            <person name="Sakyi L.B."/>
            <person name="Cui X."/>
            <person name="Yuan T."/>
            <person name="Jiang B."/>
            <person name="Yang W."/>
            <person name="Lam T.T.-Y."/>
            <person name="Chang Q."/>
            <person name="Ding S."/>
            <person name="Wang X."/>
            <person name="Zhu J."/>
            <person name="Ruan X."/>
            <person name="Zhao L."/>
            <person name="Wei J."/>
            <person name="Que T."/>
            <person name="Du C."/>
            <person name="Cheng J."/>
            <person name="Dai P."/>
            <person name="Han X."/>
            <person name="Huang E."/>
            <person name="Gao Y."/>
            <person name="Liu J."/>
            <person name="Shao H."/>
            <person name="Ye R."/>
            <person name="Li L."/>
            <person name="Wei W."/>
            <person name="Wang X."/>
            <person name="Wang C."/>
            <person name="Yang T."/>
            <person name="Huo Q."/>
            <person name="Li W."/>
            <person name="Guo W."/>
            <person name="Chen H."/>
            <person name="Zhou L."/>
            <person name="Ni X."/>
            <person name="Tian J."/>
            <person name="Zhou Y."/>
            <person name="Sheng Y."/>
            <person name="Liu T."/>
            <person name="Pan Y."/>
            <person name="Xia L."/>
            <person name="Li J."/>
            <person name="Zhao F."/>
            <person name="Cao W."/>
        </authorList>
    </citation>
    <scope>NUCLEOTIDE SEQUENCE</scope>
    <source>
        <strain evidence="1">Dsil-2018</strain>
    </source>
</reference>
<comment type="caution">
    <text evidence="1">The sequence shown here is derived from an EMBL/GenBank/DDBJ whole genome shotgun (WGS) entry which is preliminary data.</text>
</comment>
<name>A0ACB8DZC8_DERSI</name>
<protein>
    <submittedName>
        <fullName evidence="1">Uncharacterized protein</fullName>
    </submittedName>
</protein>